<sequence>MPTAKPRLSLTLEPVLAAQLSRLSQLTGNSQSKIITEILEGSTEVFARLIQMLEAAQAATAEVKGKVGRDLKAAQTRMERQLGLMLDDMNESSAPLLEPVETVKRRARKGAQVNDALASAPSVGLVTPPSNRGVRSIKDTQRKAKNGPV</sequence>
<dbReference type="EMBL" id="LN853722">
    <property type="protein sequence ID" value="CRY96559.1"/>
    <property type="molecule type" value="Genomic_DNA"/>
</dbReference>
<feature type="region of interest" description="Disordered" evidence="1">
    <location>
        <begin position="120"/>
        <end position="149"/>
    </location>
</feature>
<organism evidence="2">
    <name type="scientific">uncultured prokaryote</name>
    <dbReference type="NCBI Taxonomy" id="198431"/>
    <lineage>
        <taxon>unclassified sequences</taxon>
        <taxon>environmental samples</taxon>
    </lineage>
</organism>
<geneLocation type="plasmid" evidence="2">
    <name>pRGFK1142</name>
</geneLocation>
<evidence type="ECO:0000256" key="1">
    <source>
        <dbReference type="SAM" id="MobiDB-lite"/>
    </source>
</evidence>
<name>A0A0H5Q579_9ZZZZ</name>
<evidence type="ECO:0000313" key="2">
    <source>
        <dbReference type="EMBL" id="CRY96559.1"/>
    </source>
</evidence>
<proteinExistence type="predicted"/>
<accession>A0A0H5Q579</accession>
<keyword evidence="2" id="KW-0614">Plasmid</keyword>
<reference evidence="2" key="2">
    <citation type="submission" date="2015-07" db="EMBL/GenBank/DDBJ databases">
        <title>Plasmids, circular viruses and viroids from rat gut.</title>
        <authorList>
            <person name="Jorgensen T.J."/>
            <person name="Hansen M.A."/>
            <person name="Xu Z."/>
            <person name="Tabak M.A."/>
            <person name="Sorensen S.J."/>
            <person name="Hansen L.H."/>
        </authorList>
    </citation>
    <scope>NUCLEOTIDE SEQUENCE</scope>
    <source>
        <plasmid evidence="2">pRGFK1142</plasmid>
    </source>
</reference>
<dbReference type="AlphaFoldDB" id="A0A0H5Q579"/>
<protein>
    <submittedName>
        <fullName evidence="2">Uncharacterized protein</fullName>
    </submittedName>
</protein>
<reference evidence="2" key="1">
    <citation type="submission" date="2015-06" db="EMBL/GenBank/DDBJ databases">
        <authorList>
            <person name="Joergensen T."/>
        </authorList>
    </citation>
    <scope>NUCLEOTIDE SEQUENCE</scope>
    <source>
        <plasmid evidence="2">pRGFK1142</plasmid>
    </source>
</reference>